<dbReference type="GO" id="GO:0005524">
    <property type="term" value="F:ATP binding"/>
    <property type="evidence" value="ECO:0007669"/>
    <property type="project" value="InterPro"/>
</dbReference>
<dbReference type="InterPro" id="IPR048764">
    <property type="entry name" value="PylC_N"/>
</dbReference>
<sequence length="322" mass="36782">MVKEVVRIHVLVTSISKKIPLLQAVRRAMQKIGMPGILIGADRNNSCIGQYFVDEFWPMPSLEQFTVEEFISICRQKRIRFIIPTRDGELPFFSSYRQVFEENGIVVMVSERNAIETCLDKLRFYERLSAQGFPVIPTALSLEELNDGQYVVKERYGAGAKHIGLCLTKEEANWHAKKLEVPVFQPFIAGTEISIDLYMTRMGRAKGAVARKRDYVVNGESQITTTIRNEKLEGMCTAVASYLGLYGHAVMQAIIDREGQFHLIECNPRFGGASTLSIEAGLDSFYWFFLEAQGRNLDDYPFHRSPKEKRQIRHPADFVIDW</sequence>
<dbReference type="Pfam" id="PF15632">
    <property type="entry name" value="ATPgrasp_Ter"/>
    <property type="match status" value="1"/>
</dbReference>
<dbReference type="KEGG" id="gtm:GT3921_03485"/>
<dbReference type="InterPro" id="IPR013815">
    <property type="entry name" value="ATP_grasp_subdomain_1"/>
</dbReference>
<dbReference type="RefSeq" id="WP_025949820.1">
    <property type="nucleotide sequence ID" value="NZ_CP018058.1"/>
</dbReference>
<evidence type="ECO:0000259" key="1">
    <source>
        <dbReference type="Pfam" id="PF21360"/>
    </source>
</evidence>
<dbReference type="AlphaFoldDB" id="A0A226QBY0"/>
<feature type="domain" description="PylC N-terminal" evidence="1">
    <location>
        <begin position="10"/>
        <end position="107"/>
    </location>
</feature>
<dbReference type="Pfam" id="PF21360">
    <property type="entry name" value="PylC-like_N"/>
    <property type="match status" value="1"/>
</dbReference>
<dbReference type="Proteomes" id="UP000198378">
    <property type="component" value="Unassembled WGS sequence"/>
</dbReference>
<reference evidence="2 3" key="1">
    <citation type="submission" date="2017-05" db="EMBL/GenBank/DDBJ databases">
        <title>The genome sequence of Geobacillus thermocatenulatus DSM 730.</title>
        <authorList>
            <person name="Ramaloko W.T."/>
            <person name="Koen N."/>
            <person name="Polliack S."/>
            <person name="Aliyu H."/>
            <person name="Lebre P."/>
            <person name="Mohr T."/>
            <person name="Oswald F."/>
            <person name="Zwick M."/>
            <person name="Neumann A."/>
            <person name="Syldatk C."/>
            <person name="Cowan D."/>
            <person name="De Maayer P."/>
        </authorList>
    </citation>
    <scope>NUCLEOTIDE SEQUENCE [LARGE SCALE GENOMIC DNA]</scope>
    <source>
        <strain evidence="2 3">BGSC 93A1</strain>
    </source>
</reference>
<gene>
    <name evidence="2" type="ORF">B9L19_02335</name>
</gene>
<keyword evidence="3" id="KW-1185">Reference proteome</keyword>
<name>A0A226QBY0_9BACL</name>
<evidence type="ECO:0000313" key="3">
    <source>
        <dbReference type="Proteomes" id="UP000198378"/>
    </source>
</evidence>
<proteinExistence type="predicted"/>
<dbReference type="EMBL" id="NEWK01000001">
    <property type="protein sequence ID" value="OXB88952.1"/>
    <property type="molecule type" value="Genomic_DNA"/>
</dbReference>
<dbReference type="SUPFAM" id="SSF56059">
    <property type="entry name" value="Glutathione synthetase ATP-binding domain-like"/>
    <property type="match status" value="1"/>
</dbReference>
<protein>
    <submittedName>
        <fullName evidence="2">Carbamoyl-phosphate synthase</fullName>
    </submittedName>
</protein>
<organism evidence="2 3">
    <name type="scientific">Geobacillus thermocatenulatus</name>
    <dbReference type="NCBI Taxonomy" id="33938"/>
    <lineage>
        <taxon>Bacteria</taxon>
        <taxon>Bacillati</taxon>
        <taxon>Bacillota</taxon>
        <taxon>Bacilli</taxon>
        <taxon>Bacillales</taxon>
        <taxon>Anoxybacillaceae</taxon>
        <taxon>Geobacillus</taxon>
        <taxon>Geobacillus thermoleovorans group</taxon>
    </lineage>
</organism>
<dbReference type="Gene3D" id="3.40.50.20">
    <property type="match status" value="1"/>
</dbReference>
<dbReference type="Gene3D" id="3.30.470.20">
    <property type="entry name" value="ATP-grasp fold, B domain"/>
    <property type="match status" value="1"/>
</dbReference>
<accession>A0A226QBY0</accession>
<evidence type="ECO:0000313" key="2">
    <source>
        <dbReference type="EMBL" id="OXB88952.1"/>
    </source>
</evidence>
<dbReference type="Gene3D" id="3.30.1490.20">
    <property type="entry name" value="ATP-grasp fold, A domain"/>
    <property type="match status" value="1"/>
</dbReference>
<comment type="caution">
    <text evidence="2">The sequence shown here is derived from an EMBL/GenBank/DDBJ whole genome shotgun (WGS) entry which is preliminary data.</text>
</comment>